<organism evidence="2 3">
    <name type="scientific">Pleurodeles waltl</name>
    <name type="common">Iberian ribbed newt</name>
    <dbReference type="NCBI Taxonomy" id="8319"/>
    <lineage>
        <taxon>Eukaryota</taxon>
        <taxon>Metazoa</taxon>
        <taxon>Chordata</taxon>
        <taxon>Craniata</taxon>
        <taxon>Vertebrata</taxon>
        <taxon>Euteleostomi</taxon>
        <taxon>Amphibia</taxon>
        <taxon>Batrachia</taxon>
        <taxon>Caudata</taxon>
        <taxon>Salamandroidea</taxon>
        <taxon>Salamandridae</taxon>
        <taxon>Pleurodelinae</taxon>
        <taxon>Pleurodeles</taxon>
    </lineage>
</organism>
<dbReference type="InterPro" id="IPR043502">
    <property type="entry name" value="DNA/RNA_pol_sf"/>
</dbReference>
<dbReference type="Gene3D" id="3.10.20.370">
    <property type="match status" value="1"/>
</dbReference>
<reference evidence="2" key="1">
    <citation type="journal article" date="2022" name="bioRxiv">
        <title>Sequencing and chromosome-scale assembly of the giantPleurodeles waltlgenome.</title>
        <authorList>
            <person name="Brown T."/>
            <person name="Elewa A."/>
            <person name="Iarovenko S."/>
            <person name="Subramanian E."/>
            <person name="Araus A.J."/>
            <person name="Petzold A."/>
            <person name="Susuki M."/>
            <person name="Suzuki K.-i.T."/>
            <person name="Hayashi T."/>
            <person name="Toyoda A."/>
            <person name="Oliveira C."/>
            <person name="Osipova E."/>
            <person name="Leigh N.D."/>
            <person name="Simon A."/>
            <person name="Yun M.H."/>
        </authorList>
    </citation>
    <scope>NUCLEOTIDE SEQUENCE</scope>
    <source>
        <strain evidence="2">20211129_DDA</strain>
        <tissue evidence="2">Liver</tissue>
    </source>
</reference>
<dbReference type="InterPro" id="IPR041577">
    <property type="entry name" value="RT_RNaseH_2"/>
</dbReference>
<dbReference type="AlphaFoldDB" id="A0AAV7NX10"/>
<dbReference type="Pfam" id="PF17919">
    <property type="entry name" value="RT_RNaseH_2"/>
    <property type="match status" value="1"/>
</dbReference>
<accession>A0AAV7NX10</accession>
<evidence type="ECO:0000313" key="2">
    <source>
        <dbReference type="EMBL" id="KAJ1119999.1"/>
    </source>
</evidence>
<dbReference type="Proteomes" id="UP001066276">
    <property type="component" value="Chromosome 8"/>
</dbReference>
<gene>
    <name evidence="2" type="ORF">NDU88_008182</name>
</gene>
<dbReference type="SUPFAM" id="SSF56672">
    <property type="entry name" value="DNA/RNA polymerases"/>
    <property type="match status" value="1"/>
</dbReference>
<evidence type="ECO:0000313" key="3">
    <source>
        <dbReference type="Proteomes" id="UP001066276"/>
    </source>
</evidence>
<name>A0AAV7NX10_PLEWA</name>
<dbReference type="InterPro" id="IPR051320">
    <property type="entry name" value="Viral_Replic_Matur_Polypro"/>
</dbReference>
<comment type="caution">
    <text evidence="2">The sequence shown here is derived from an EMBL/GenBank/DDBJ whole genome shotgun (WGS) entry which is preliminary data.</text>
</comment>
<dbReference type="PANTHER" id="PTHR33064">
    <property type="entry name" value="POL PROTEIN"/>
    <property type="match status" value="1"/>
</dbReference>
<dbReference type="EMBL" id="JANPWB010000012">
    <property type="protein sequence ID" value="KAJ1119999.1"/>
    <property type="molecule type" value="Genomic_DNA"/>
</dbReference>
<feature type="domain" description="Reverse transcriptase/retrotransposon-derived protein RNase H-like" evidence="1">
    <location>
        <begin position="22"/>
        <end position="115"/>
    </location>
</feature>
<protein>
    <recommendedName>
        <fullName evidence="1">Reverse transcriptase/retrotransposon-derived protein RNase H-like domain-containing protein</fullName>
    </recommendedName>
</protein>
<keyword evidence="3" id="KW-1185">Reference proteome</keyword>
<proteinExistence type="predicted"/>
<sequence length="214" mass="24013">MLVAPFFKAIKKAKAQHKELAWMPEMHNAFCKLKAEIKHFPVLGMPNYKREFSLFTHSDGQVMQAVLRQIYHLGHKPLAYFSGLLDSVMQVYFPCEQALTAADFAIDRSTSIVTRAPLTLYAENSVFAVIRKSTLTLQQVSGSKLIFSRPSLKAWPCHLVNPATILAHEVQEGEETHDCTIYTSEGISQAEEDPILDSNALFIDGSSIINQETR</sequence>
<dbReference type="PANTHER" id="PTHR33064:SF37">
    <property type="entry name" value="RIBONUCLEASE H"/>
    <property type="match status" value="1"/>
</dbReference>
<evidence type="ECO:0000259" key="1">
    <source>
        <dbReference type="Pfam" id="PF17919"/>
    </source>
</evidence>